<keyword evidence="11 13" id="KW-0472">Membrane</keyword>
<feature type="transmembrane region" description="Helical" evidence="13">
    <location>
        <begin position="12"/>
        <end position="31"/>
    </location>
</feature>
<evidence type="ECO:0000256" key="6">
    <source>
        <dbReference type="ARBA" id="ARBA00022692"/>
    </source>
</evidence>
<dbReference type="Proteomes" id="UP000249229">
    <property type="component" value="Unassembled WGS sequence"/>
</dbReference>
<feature type="transmembrane region" description="Helical" evidence="13">
    <location>
        <begin position="90"/>
        <end position="109"/>
    </location>
</feature>
<keyword evidence="9 13" id="KW-1133">Transmembrane helix</keyword>
<comment type="cofactor">
    <cofactor evidence="1">
        <name>heme b</name>
        <dbReference type="ChEBI" id="CHEBI:60344"/>
    </cofactor>
</comment>
<organism evidence="15 16">
    <name type="scientific">Sphingomonas taxi</name>
    <dbReference type="NCBI Taxonomy" id="1549858"/>
    <lineage>
        <taxon>Bacteria</taxon>
        <taxon>Pseudomonadati</taxon>
        <taxon>Pseudomonadota</taxon>
        <taxon>Alphaproteobacteria</taxon>
        <taxon>Sphingomonadales</taxon>
        <taxon>Sphingomonadaceae</taxon>
        <taxon>Sphingomonas</taxon>
    </lineage>
</organism>
<evidence type="ECO:0000256" key="9">
    <source>
        <dbReference type="ARBA" id="ARBA00022989"/>
    </source>
</evidence>
<gene>
    <name evidence="15" type="ORF">DI544_03630</name>
</gene>
<dbReference type="GO" id="GO:0022904">
    <property type="term" value="P:respiratory electron transport chain"/>
    <property type="evidence" value="ECO:0007669"/>
    <property type="project" value="InterPro"/>
</dbReference>
<accession>A0A2W5P7G7</accession>
<evidence type="ECO:0000256" key="8">
    <source>
        <dbReference type="ARBA" id="ARBA00022982"/>
    </source>
</evidence>
<proteinExistence type="inferred from homology"/>
<name>A0A2W5P7G7_9SPHN</name>
<keyword evidence="10" id="KW-0408">Iron</keyword>
<comment type="similarity">
    <text evidence="12">Belongs to the cytochrome b561 family.</text>
</comment>
<evidence type="ECO:0000256" key="13">
    <source>
        <dbReference type="SAM" id="Phobius"/>
    </source>
</evidence>
<evidence type="ECO:0000256" key="2">
    <source>
        <dbReference type="ARBA" id="ARBA00004651"/>
    </source>
</evidence>
<dbReference type="EMBL" id="QFQI01000002">
    <property type="protein sequence ID" value="PZQ61732.1"/>
    <property type="molecule type" value="Genomic_DNA"/>
</dbReference>
<dbReference type="InterPro" id="IPR052168">
    <property type="entry name" value="Cytochrome_b561_oxidase"/>
</dbReference>
<dbReference type="AlphaFoldDB" id="A0A2W5P7G7"/>
<evidence type="ECO:0000256" key="4">
    <source>
        <dbReference type="ARBA" id="ARBA00022475"/>
    </source>
</evidence>
<comment type="caution">
    <text evidence="15">The sequence shown here is derived from an EMBL/GenBank/DDBJ whole genome shotgun (WGS) entry which is preliminary data.</text>
</comment>
<dbReference type="Pfam" id="PF01292">
    <property type="entry name" value="Ni_hydr_CYTB"/>
    <property type="match status" value="1"/>
</dbReference>
<keyword evidence="7" id="KW-0479">Metal-binding</keyword>
<sequence>MATRLPTTQRYSSVAIAFHWTIALLVIVNLIVGIGHEAVPALRAWMPGHKAIGTTVLVLTVARVAWRLAHRPPPLPAFMPAWERGVAHGVHWLLYLLLLAMPLSGWAMVSGPEGRRPLSWFGAFDIPYLPVDGATAGAGAQAHGLLGWLMLALVVLHIAAALRHHVILRDSTLARMVPFLAR</sequence>
<dbReference type="GO" id="GO:0046872">
    <property type="term" value="F:metal ion binding"/>
    <property type="evidence" value="ECO:0007669"/>
    <property type="project" value="UniProtKB-KW"/>
</dbReference>
<comment type="subcellular location">
    <subcellularLocation>
        <location evidence="2">Cell membrane</location>
        <topology evidence="2">Multi-pass membrane protein</topology>
    </subcellularLocation>
</comment>
<keyword evidence="5" id="KW-0349">Heme</keyword>
<evidence type="ECO:0000256" key="7">
    <source>
        <dbReference type="ARBA" id="ARBA00022723"/>
    </source>
</evidence>
<dbReference type="PANTHER" id="PTHR30529:SF1">
    <property type="entry name" value="CYTOCHROME B561 HOMOLOG 2"/>
    <property type="match status" value="1"/>
</dbReference>
<feature type="transmembrane region" description="Helical" evidence="13">
    <location>
        <begin position="145"/>
        <end position="166"/>
    </location>
</feature>
<feature type="domain" description="Cytochrome b561 bacterial/Ni-hydrogenase" evidence="14">
    <location>
        <begin position="10"/>
        <end position="178"/>
    </location>
</feature>
<keyword evidence="6 13" id="KW-0812">Transmembrane</keyword>
<dbReference type="InterPro" id="IPR011577">
    <property type="entry name" value="Cyt_b561_bac/Ni-Hgenase"/>
</dbReference>
<evidence type="ECO:0000256" key="12">
    <source>
        <dbReference type="ARBA" id="ARBA00037975"/>
    </source>
</evidence>
<keyword evidence="4" id="KW-1003">Cell membrane</keyword>
<feature type="transmembrane region" description="Helical" evidence="13">
    <location>
        <begin position="51"/>
        <end position="69"/>
    </location>
</feature>
<dbReference type="SUPFAM" id="SSF81342">
    <property type="entry name" value="Transmembrane di-heme cytochromes"/>
    <property type="match status" value="1"/>
</dbReference>
<dbReference type="PANTHER" id="PTHR30529">
    <property type="entry name" value="CYTOCHROME B561"/>
    <property type="match status" value="1"/>
</dbReference>
<dbReference type="GO" id="GO:0020037">
    <property type="term" value="F:heme binding"/>
    <property type="evidence" value="ECO:0007669"/>
    <property type="project" value="TreeGrafter"/>
</dbReference>
<evidence type="ECO:0000256" key="5">
    <source>
        <dbReference type="ARBA" id="ARBA00022617"/>
    </source>
</evidence>
<evidence type="ECO:0000259" key="14">
    <source>
        <dbReference type="Pfam" id="PF01292"/>
    </source>
</evidence>
<dbReference type="InterPro" id="IPR016174">
    <property type="entry name" value="Di-haem_cyt_TM"/>
</dbReference>
<evidence type="ECO:0000256" key="10">
    <source>
        <dbReference type="ARBA" id="ARBA00023004"/>
    </source>
</evidence>
<evidence type="ECO:0000256" key="11">
    <source>
        <dbReference type="ARBA" id="ARBA00023136"/>
    </source>
</evidence>
<dbReference type="Gene3D" id="1.20.950.20">
    <property type="entry name" value="Transmembrane di-heme cytochromes, Chain C"/>
    <property type="match status" value="1"/>
</dbReference>
<evidence type="ECO:0000256" key="1">
    <source>
        <dbReference type="ARBA" id="ARBA00001970"/>
    </source>
</evidence>
<dbReference type="GO" id="GO:0009055">
    <property type="term" value="F:electron transfer activity"/>
    <property type="evidence" value="ECO:0007669"/>
    <property type="project" value="InterPro"/>
</dbReference>
<evidence type="ECO:0000256" key="3">
    <source>
        <dbReference type="ARBA" id="ARBA00022448"/>
    </source>
</evidence>
<evidence type="ECO:0000313" key="15">
    <source>
        <dbReference type="EMBL" id="PZQ61732.1"/>
    </source>
</evidence>
<reference evidence="15 16" key="1">
    <citation type="submission" date="2017-08" db="EMBL/GenBank/DDBJ databases">
        <title>Infants hospitalized years apart are colonized by the same room-sourced microbial strains.</title>
        <authorList>
            <person name="Brooks B."/>
            <person name="Olm M.R."/>
            <person name="Firek B.A."/>
            <person name="Baker R."/>
            <person name="Thomas B.C."/>
            <person name="Morowitz M.J."/>
            <person name="Banfield J.F."/>
        </authorList>
    </citation>
    <scope>NUCLEOTIDE SEQUENCE [LARGE SCALE GENOMIC DNA]</scope>
    <source>
        <strain evidence="15">S2_005_001_R1_22</strain>
    </source>
</reference>
<keyword evidence="8" id="KW-0249">Electron transport</keyword>
<keyword evidence="3" id="KW-0813">Transport</keyword>
<protein>
    <submittedName>
        <fullName evidence="15">Cytochrome B</fullName>
    </submittedName>
</protein>
<dbReference type="GO" id="GO:0005886">
    <property type="term" value="C:plasma membrane"/>
    <property type="evidence" value="ECO:0007669"/>
    <property type="project" value="UniProtKB-SubCell"/>
</dbReference>
<evidence type="ECO:0000313" key="16">
    <source>
        <dbReference type="Proteomes" id="UP000249229"/>
    </source>
</evidence>